<dbReference type="SUPFAM" id="SSF52540">
    <property type="entry name" value="P-loop containing nucleoside triphosphate hydrolases"/>
    <property type="match status" value="1"/>
</dbReference>
<protein>
    <recommendedName>
        <fullName evidence="11">Myosin motor domain-containing protein</fullName>
    </recommendedName>
</protein>
<dbReference type="Gene3D" id="3.40.850.10">
    <property type="entry name" value="Kinesin motor domain"/>
    <property type="match status" value="1"/>
</dbReference>
<evidence type="ECO:0000256" key="3">
    <source>
        <dbReference type="ARBA" id="ARBA00022840"/>
    </source>
</evidence>
<dbReference type="Gene3D" id="1.20.5.370">
    <property type="match status" value="4"/>
</dbReference>
<keyword evidence="4 9" id="KW-0175">Coiled coil</keyword>
<dbReference type="InterPro" id="IPR001609">
    <property type="entry name" value="Myosin_head_motor_dom-like"/>
</dbReference>
<evidence type="ECO:0000256" key="2">
    <source>
        <dbReference type="ARBA" id="ARBA00022741"/>
    </source>
</evidence>
<proteinExistence type="inferred from homology"/>
<feature type="compositionally biased region" description="Pro residues" evidence="10">
    <location>
        <begin position="505"/>
        <end position="517"/>
    </location>
</feature>
<dbReference type="GO" id="GO:0000146">
    <property type="term" value="F:microfilament motor activity"/>
    <property type="evidence" value="ECO:0007669"/>
    <property type="project" value="TreeGrafter"/>
</dbReference>
<feature type="region of interest" description="Disordered" evidence="10">
    <location>
        <begin position="485"/>
        <end position="544"/>
    </location>
</feature>
<evidence type="ECO:0000256" key="7">
    <source>
        <dbReference type="ARBA" id="ARBA00023203"/>
    </source>
</evidence>
<feature type="region of interest" description="Disordered" evidence="10">
    <location>
        <begin position="667"/>
        <end position="692"/>
    </location>
</feature>
<keyword evidence="3" id="KW-0067">ATP-binding</keyword>
<keyword evidence="2" id="KW-0547">Nucleotide-binding</keyword>
<evidence type="ECO:0000256" key="5">
    <source>
        <dbReference type="ARBA" id="ARBA00023123"/>
    </source>
</evidence>
<dbReference type="InterPro" id="IPR036961">
    <property type="entry name" value="Kinesin_motor_dom_sf"/>
</dbReference>
<dbReference type="AlphaFoldDB" id="A0AB34GGZ4"/>
<sequence>MGVLQHQRRASLFLSLYPQEQLNKLMATLQSTSPHFVRCIVPSEFKQSGVVDAHLIMHPAGLQWSPGGHPYLQEGLPKQAAVPRVQTEGFVDNKKASELLLRAIDLDANEYKIGHTKVFFRAGVLAKLEDMRDERLAKIMTMFQCRLRGFLMRVEFKKMLERRIGLKVIQRNTRKFLELRFWGWWKLYNKVKPLLNVARQEEEMKAKEEELRNAMAKTQELLSKFKDLEEKMATLSQEKNDLTIQLQAEQENLMDAGERLTQMMKTKMELESQISDMRERLEEEEGTSASLGATKRKLEGELSDLKRDLEGLETTLAKAEKEKQDTHAYLSFQKTLDDLQAEEDKVNHLTKNNSKLSTQIHELEDNWEQEKKIRAEVEKARRKAESDLKMTIDNLNEMERSKLDLEEAVKKKNHQRAIKSLQASLEAEAKGRAEALRLKKKMETDLNEMEIQLDHGNKNNSELVKTLRRLQQQIKAGQILQTPGPCINQTLNSPGQGCTLHSLPLRPPPPHPHPSSPLSPGQEGHSTLRPGQPLAVGEGLRPGSLVPQDLQVQMDEDARQHEQLREECSLQERRLSLLQTELDEVRSALEGSKRVRKLLEQEVAEVTERHGELSVQNQSLLVVKRKLESDVQRISNEHEELISEFRSVDERAKKAMTDISACTACRSWAGPGHPTPTPARPPASDQATPGREGHLLWFLKSQEIRA</sequence>
<feature type="compositionally biased region" description="Polar residues" evidence="10">
    <location>
        <begin position="485"/>
        <end position="496"/>
    </location>
</feature>
<feature type="coiled-coil region" evidence="9">
    <location>
        <begin position="554"/>
        <end position="644"/>
    </location>
</feature>
<evidence type="ECO:0000259" key="11">
    <source>
        <dbReference type="PROSITE" id="PS51456"/>
    </source>
</evidence>
<dbReference type="PANTHER" id="PTHR45615">
    <property type="entry name" value="MYOSIN HEAVY CHAIN, NON-MUSCLE"/>
    <property type="match status" value="1"/>
</dbReference>
<comment type="similarity">
    <text evidence="8">Belongs to the TRAFAC class myosin-kinesin ATPase superfamily. Myosin family.</text>
</comment>
<keyword evidence="13" id="KW-1185">Reference proteome</keyword>
<feature type="coiled-coil region" evidence="9">
    <location>
        <begin position="194"/>
        <end position="473"/>
    </location>
</feature>
<evidence type="ECO:0000256" key="8">
    <source>
        <dbReference type="PROSITE-ProRule" id="PRU00782"/>
    </source>
</evidence>
<keyword evidence="5 8" id="KW-0518">Myosin</keyword>
<dbReference type="Proteomes" id="UP001159641">
    <property type="component" value="Unassembled WGS sequence"/>
</dbReference>
<dbReference type="EMBL" id="JAIQCJ010002246">
    <property type="protein sequence ID" value="KAJ8778312.1"/>
    <property type="molecule type" value="Genomic_DNA"/>
</dbReference>
<organism evidence="12 13">
    <name type="scientific">Eschrichtius robustus</name>
    <name type="common">California gray whale</name>
    <name type="synonym">Eschrichtius gibbosus</name>
    <dbReference type="NCBI Taxonomy" id="9764"/>
    <lineage>
        <taxon>Eukaryota</taxon>
        <taxon>Metazoa</taxon>
        <taxon>Chordata</taxon>
        <taxon>Craniata</taxon>
        <taxon>Vertebrata</taxon>
        <taxon>Euteleostomi</taxon>
        <taxon>Mammalia</taxon>
        <taxon>Eutheria</taxon>
        <taxon>Laurasiatheria</taxon>
        <taxon>Artiodactyla</taxon>
        <taxon>Whippomorpha</taxon>
        <taxon>Cetacea</taxon>
        <taxon>Mysticeti</taxon>
        <taxon>Eschrichtiidae</taxon>
        <taxon>Eschrichtius</taxon>
    </lineage>
</organism>
<evidence type="ECO:0000313" key="12">
    <source>
        <dbReference type="EMBL" id="KAJ8778312.1"/>
    </source>
</evidence>
<evidence type="ECO:0000256" key="6">
    <source>
        <dbReference type="ARBA" id="ARBA00023175"/>
    </source>
</evidence>
<dbReference type="Pfam" id="PF01576">
    <property type="entry name" value="Myosin_tail_1"/>
    <property type="match status" value="1"/>
</dbReference>
<dbReference type="GO" id="GO:0016460">
    <property type="term" value="C:myosin II complex"/>
    <property type="evidence" value="ECO:0007669"/>
    <property type="project" value="TreeGrafter"/>
</dbReference>
<evidence type="ECO:0000256" key="1">
    <source>
        <dbReference type="ARBA" id="ARBA00022481"/>
    </source>
</evidence>
<keyword evidence="1" id="KW-0488">Methylation</keyword>
<dbReference type="GO" id="GO:0005524">
    <property type="term" value="F:ATP binding"/>
    <property type="evidence" value="ECO:0007669"/>
    <property type="project" value="UniProtKB-KW"/>
</dbReference>
<comment type="caution">
    <text evidence="12">The sequence shown here is derived from an EMBL/GenBank/DDBJ whole genome shotgun (WGS) entry which is preliminary data.</text>
</comment>
<keyword evidence="6" id="KW-0505">Motor protein</keyword>
<evidence type="ECO:0000256" key="10">
    <source>
        <dbReference type="SAM" id="MobiDB-lite"/>
    </source>
</evidence>
<evidence type="ECO:0000256" key="4">
    <source>
        <dbReference type="ARBA" id="ARBA00023054"/>
    </source>
</evidence>
<dbReference type="Gene3D" id="1.20.5.4820">
    <property type="match status" value="1"/>
</dbReference>
<dbReference type="GO" id="GO:0032982">
    <property type="term" value="C:myosin filament"/>
    <property type="evidence" value="ECO:0007669"/>
    <property type="project" value="TreeGrafter"/>
</dbReference>
<dbReference type="SUPFAM" id="SSF90257">
    <property type="entry name" value="Myosin rod fragments"/>
    <property type="match status" value="3"/>
</dbReference>
<gene>
    <name evidence="12" type="ORF">J1605_013716</name>
</gene>
<accession>A0AB34GGZ4</accession>
<name>A0AB34GGZ4_ESCRO</name>
<dbReference type="InterPro" id="IPR027417">
    <property type="entry name" value="P-loop_NTPase"/>
</dbReference>
<comment type="caution">
    <text evidence="8">Lacks conserved residue(s) required for the propagation of feature annotation.</text>
</comment>
<dbReference type="GO" id="GO:0051015">
    <property type="term" value="F:actin filament binding"/>
    <property type="evidence" value="ECO:0007669"/>
    <property type="project" value="TreeGrafter"/>
</dbReference>
<reference evidence="12 13" key="1">
    <citation type="submission" date="2022-11" db="EMBL/GenBank/DDBJ databases">
        <title>Whole genome sequence of Eschrichtius robustus ER-17-0199.</title>
        <authorList>
            <person name="Bruniche-Olsen A."/>
            <person name="Black A.N."/>
            <person name="Fields C.J."/>
            <person name="Walden K."/>
            <person name="Dewoody J.A."/>
        </authorList>
    </citation>
    <scope>NUCLEOTIDE SEQUENCE [LARGE SCALE GENOMIC DNA]</scope>
    <source>
        <strain evidence="12">ER-17-0199</strain>
        <tissue evidence="12">Blubber</tissue>
    </source>
</reference>
<dbReference type="InterPro" id="IPR002928">
    <property type="entry name" value="Myosin_tail"/>
</dbReference>
<dbReference type="PANTHER" id="PTHR45615:SF50">
    <property type="entry name" value="MYOSIN-16"/>
    <property type="match status" value="1"/>
</dbReference>
<dbReference type="PROSITE" id="PS51456">
    <property type="entry name" value="MYOSIN_MOTOR"/>
    <property type="match status" value="1"/>
</dbReference>
<dbReference type="PROSITE" id="PS50096">
    <property type="entry name" value="IQ"/>
    <property type="match status" value="1"/>
</dbReference>
<dbReference type="Gene3D" id="1.20.5.340">
    <property type="match status" value="2"/>
</dbReference>
<evidence type="ECO:0000313" key="13">
    <source>
        <dbReference type="Proteomes" id="UP001159641"/>
    </source>
</evidence>
<dbReference type="Gene3D" id="1.20.58.530">
    <property type="match status" value="1"/>
</dbReference>
<feature type="domain" description="Myosin motor" evidence="11">
    <location>
        <begin position="1"/>
        <end position="133"/>
    </location>
</feature>
<dbReference type="GO" id="GO:0005737">
    <property type="term" value="C:cytoplasm"/>
    <property type="evidence" value="ECO:0007669"/>
    <property type="project" value="TreeGrafter"/>
</dbReference>
<evidence type="ECO:0000256" key="9">
    <source>
        <dbReference type="SAM" id="Coils"/>
    </source>
</evidence>
<keyword evidence="7 8" id="KW-0009">Actin-binding</keyword>
<dbReference type="InterPro" id="IPR014751">
    <property type="entry name" value="XRCC4-like_C"/>
</dbReference>